<dbReference type="EMBL" id="JBHSMI010000002">
    <property type="protein sequence ID" value="MFC5401457.1"/>
    <property type="molecule type" value="Genomic_DNA"/>
</dbReference>
<reference evidence="2" key="1">
    <citation type="journal article" date="2019" name="Int. J. Syst. Evol. Microbiol.">
        <title>The Global Catalogue of Microorganisms (GCM) 10K type strain sequencing project: providing services to taxonomists for standard genome sequencing and annotation.</title>
        <authorList>
            <consortium name="The Broad Institute Genomics Platform"/>
            <consortium name="The Broad Institute Genome Sequencing Center for Infectious Disease"/>
            <person name="Wu L."/>
            <person name="Ma J."/>
        </authorList>
    </citation>
    <scope>NUCLEOTIDE SEQUENCE [LARGE SCALE GENOMIC DNA]</scope>
    <source>
        <strain evidence="2">CGMCC 1.18575</strain>
    </source>
</reference>
<name>A0ABW0HNL8_9BACL</name>
<accession>A0ABW0HNL8</accession>
<evidence type="ECO:0000313" key="1">
    <source>
        <dbReference type="EMBL" id="MFC5401457.1"/>
    </source>
</evidence>
<dbReference type="RefSeq" id="WP_378129022.1">
    <property type="nucleotide sequence ID" value="NZ_JBHSMI010000002.1"/>
</dbReference>
<sequence length="503" mass="58175">MSRISGKYTFENFVHLESNRFYEQPNDLLHIVLHELKHREVAQSTSFGAVNYLIQETAVHCLASGNFESYAFLAGLSSHYVASSELTYECLSYYSQYAMIKFMNPADFDVKFAELQTNYAYGSFKLHRVLHYLNSDNWQEMLSSGLIARIGSLAMNLAFGRLLELRILNESELVRQLVSDKIDYNPDYRFHLLLNSLEALLTEYDVGSITDDLLLQRAKLDSSPLDPPSCIKLVEHMKKEFTLLSLPVKILDKNIRDLGAGSVNNDPNKNELEQFMEQLDLVRPAPINQRYEVIDDIQLEDFDLKRGIISSMWVLILGGQNKYYCLIFDDIGFGKRFLFHADRDKFEATVCKFGDLPICMYSDDYEEMLLDFPLLSSREIFVCHNAPYLQSKELIEKHISPGREMMFHQLNNEITVVFILLKNNDKLMMMHAPYSISFIIEDIRGGKYNYINCDSQIDGVFWTGSRDWWKYEDIMMSLSETSKFDFSTGTPGLGHRMTFTDLI</sequence>
<dbReference type="Proteomes" id="UP001596113">
    <property type="component" value="Unassembled WGS sequence"/>
</dbReference>
<evidence type="ECO:0000313" key="2">
    <source>
        <dbReference type="Proteomes" id="UP001596113"/>
    </source>
</evidence>
<gene>
    <name evidence="1" type="ORF">ACFPOF_01810</name>
</gene>
<organism evidence="1 2">
    <name type="scientific">Cohnella soli</name>
    <dbReference type="NCBI Taxonomy" id="425005"/>
    <lineage>
        <taxon>Bacteria</taxon>
        <taxon>Bacillati</taxon>
        <taxon>Bacillota</taxon>
        <taxon>Bacilli</taxon>
        <taxon>Bacillales</taxon>
        <taxon>Paenibacillaceae</taxon>
        <taxon>Cohnella</taxon>
    </lineage>
</organism>
<comment type="caution">
    <text evidence="1">The sequence shown here is derived from an EMBL/GenBank/DDBJ whole genome shotgun (WGS) entry which is preliminary data.</text>
</comment>
<keyword evidence="2" id="KW-1185">Reference proteome</keyword>
<protein>
    <submittedName>
        <fullName evidence="1">Uncharacterized protein</fullName>
    </submittedName>
</protein>
<proteinExistence type="predicted"/>